<dbReference type="SMART" id="SM00155">
    <property type="entry name" value="PLDc"/>
    <property type="match status" value="2"/>
</dbReference>
<dbReference type="Gene3D" id="3.30.870.10">
    <property type="entry name" value="Endonuclease Chain A"/>
    <property type="match status" value="2"/>
</dbReference>
<keyword evidence="3 6" id="KW-0378">Hydrolase</keyword>
<dbReference type="GO" id="GO:0006654">
    <property type="term" value="P:phosphatidic acid biosynthetic process"/>
    <property type="evidence" value="ECO:0007669"/>
    <property type="project" value="InterPro"/>
</dbReference>
<keyword evidence="4 6" id="KW-0442">Lipid degradation</keyword>
<dbReference type="InterPro" id="IPR001736">
    <property type="entry name" value="PLipase_D/transphosphatidylase"/>
</dbReference>
<evidence type="ECO:0000256" key="5">
    <source>
        <dbReference type="ARBA" id="ARBA00023098"/>
    </source>
</evidence>
<dbReference type="InterPro" id="IPR036871">
    <property type="entry name" value="PX_dom_sf"/>
</dbReference>
<evidence type="ECO:0000256" key="3">
    <source>
        <dbReference type="ARBA" id="ARBA00022801"/>
    </source>
</evidence>
<dbReference type="GO" id="GO:0035091">
    <property type="term" value="F:phosphatidylinositol binding"/>
    <property type="evidence" value="ECO:0007669"/>
    <property type="project" value="InterPro"/>
</dbReference>
<reference evidence="9" key="1">
    <citation type="submission" date="2013-12" db="EMBL/GenBank/DDBJ databases">
        <title>The Genome Sequence of Aphanomyces invadans NJM9701.</title>
        <authorList>
            <consortium name="The Broad Institute Genomics Platform"/>
            <person name="Russ C."/>
            <person name="Tyler B."/>
            <person name="van West P."/>
            <person name="Dieguez-Uribeondo J."/>
            <person name="Young S.K."/>
            <person name="Zeng Q."/>
            <person name="Gargeya S."/>
            <person name="Fitzgerald M."/>
            <person name="Abouelleil A."/>
            <person name="Alvarado L."/>
            <person name="Chapman S.B."/>
            <person name="Gainer-Dewar J."/>
            <person name="Goldberg J."/>
            <person name="Griggs A."/>
            <person name="Gujja S."/>
            <person name="Hansen M."/>
            <person name="Howarth C."/>
            <person name="Imamovic A."/>
            <person name="Ireland A."/>
            <person name="Larimer J."/>
            <person name="McCowan C."/>
            <person name="Murphy C."/>
            <person name="Pearson M."/>
            <person name="Poon T.W."/>
            <person name="Priest M."/>
            <person name="Roberts A."/>
            <person name="Saif S."/>
            <person name="Shea T."/>
            <person name="Sykes S."/>
            <person name="Wortman J."/>
            <person name="Nusbaum C."/>
            <person name="Birren B."/>
        </authorList>
    </citation>
    <scope>NUCLEOTIDE SEQUENCE [LARGE SCALE GENOMIC DNA]</scope>
    <source>
        <strain evidence="9">NJM9701</strain>
    </source>
</reference>
<gene>
    <name evidence="9" type="ORF">H310_11286</name>
</gene>
<feature type="domain" description="PLD phosphodiesterase" evidence="8">
    <location>
        <begin position="483"/>
        <end position="510"/>
    </location>
</feature>
<protein>
    <recommendedName>
        <fullName evidence="6">Phospholipase</fullName>
        <ecNumber evidence="6">3.1.4.4</ecNumber>
    </recommendedName>
</protein>
<accession>A0A024TP88</accession>
<dbReference type="AlphaFoldDB" id="A0A024TP88"/>
<dbReference type="PANTHER" id="PTHR18896:SF76">
    <property type="entry name" value="PHOSPHOLIPASE"/>
    <property type="match status" value="1"/>
</dbReference>
<evidence type="ECO:0000256" key="4">
    <source>
        <dbReference type="ARBA" id="ARBA00022963"/>
    </source>
</evidence>
<dbReference type="SUPFAM" id="SSF56024">
    <property type="entry name" value="Phospholipase D/nuclease"/>
    <property type="match status" value="2"/>
</dbReference>
<evidence type="ECO:0000313" key="9">
    <source>
        <dbReference type="EMBL" id="ETV95411.1"/>
    </source>
</evidence>
<dbReference type="SUPFAM" id="SSF64268">
    <property type="entry name" value="PX domain"/>
    <property type="match status" value="1"/>
</dbReference>
<comment type="catalytic activity">
    <reaction evidence="1 6">
        <text>a 1,2-diacyl-sn-glycero-3-phosphocholine + H2O = a 1,2-diacyl-sn-glycero-3-phosphate + choline + H(+)</text>
        <dbReference type="Rhea" id="RHEA:14445"/>
        <dbReference type="ChEBI" id="CHEBI:15354"/>
        <dbReference type="ChEBI" id="CHEBI:15377"/>
        <dbReference type="ChEBI" id="CHEBI:15378"/>
        <dbReference type="ChEBI" id="CHEBI:57643"/>
        <dbReference type="ChEBI" id="CHEBI:58608"/>
        <dbReference type="EC" id="3.1.4.4"/>
    </reaction>
</comment>
<evidence type="ECO:0000256" key="2">
    <source>
        <dbReference type="ARBA" id="ARBA00022737"/>
    </source>
</evidence>
<dbReference type="RefSeq" id="XP_008876112.1">
    <property type="nucleotide sequence ID" value="XM_008877890.1"/>
</dbReference>
<feature type="domain" description="PLD phosphodiesterase" evidence="8">
    <location>
        <begin position="779"/>
        <end position="806"/>
    </location>
</feature>
<keyword evidence="7" id="KW-1133">Transmembrane helix</keyword>
<dbReference type="PIRSF" id="PIRSF009376">
    <property type="entry name" value="Phospholipase_D_euk"/>
    <property type="match status" value="1"/>
</dbReference>
<dbReference type="CDD" id="cd09141">
    <property type="entry name" value="PLDc_vPLD1_2_yPLD_like_2"/>
    <property type="match status" value="1"/>
</dbReference>
<evidence type="ECO:0000259" key="8">
    <source>
        <dbReference type="PROSITE" id="PS50035"/>
    </source>
</evidence>
<dbReference type="EMBL" id="KI913981">
    <property type="protein sequence ID" value="ETV95411.1"/>
    <property type="molecule type" value="Genomic_DNA"/>
</dbReference>
<dbReference type="EC" id="3.1.4.4" evidence="6"/>
<evidence type="ECO:0000256" key="7">
    <source>
        <dbReference type="SAM" id="Phobius"/>
    </source>
</evidence>
<dbReference type="PANTHER" id="PTHR18896">
    <property type="entry name" value="PHOSPHOLIPASE D"/>
    <property type="match status" value="1"/>
</dbReference>
<sequence>MALAKAASGDNDRIMARSPSEECDDEYDALESPSSHNLHDDLSLRLPCAPTVRVVGVERVKALLYTYNMFVIELSLPGHQTWRIRTTTPRLFQLHFFLQKALHFRHVFQFPSSLLAHHTPVEVGPDTVANIETFLTDVFSHKAVWRHPRVLAFVEYSALRFDPLLGDSLVEGWVKMRYVPSRKGTLHGRHSFIGFHFTKDNLLRIAEIAVAVSLCVIIPVGVFNIFVAASSSDTVSELQTGYIVAASILSAIPGLYFVAIMYQYLLRHRRWMVVKPTCIAFFETVRSTAPTHVILFQPHTAISKSTLLKHGLHWMMDGLHVTTPAAIVEIDFKFMGQCQYFHDALKQAMDECMYNSLHKHNSFAPMRPAVDAHSTNVAQHLVDGEEAFATMFCHLRRAMRQIFITGWWISPHYSLVRTSAQDRLESELSTVLREAAARGVKVYVLVYREHHMVLPNDSKFAKSSLVGPNIYVLRHPDFVLIPQFWSHHEKIVCIDQTIAFVGGLDIALGRFDSPNHALTDVGATTWTGQDYSNPRLKDFVDVQHVHHELIDRESVPRMPWHDVHCRLEGPIALDIARHFIHRWNFTVQKKYTVIASRTRSCHRRSRIPAIVPYTSQPHVDESPTVGEKVHCQVVRSLCPWSGGVKTEKSIQQAYIDTIGAAKHFIYIENQFFVSGFDQDVAVSNRVVEALYDRIADAHAKRETFRVMFIMPLLPCFEGAVTSADSANLRAVMHWQYTTICRGGHSLLERLAKIMPDPSHYVAFFGLRQHALLNGHVVTEQIYIHSKLLIADDRVAIIGSANLNDRSLCGDRDSEIAVVLEDSTMEMAHFGRKPTTVGRFGHRLRRRLLEEHLGMDLEDPTSEVGWHTIRSLANNNTDIYERVFQCFPTDKFTSYFHAVPEAHLHEDIRVVYENQRYAWGSGWSADHLIFGERTAWSDAFGMPFDSFTPSASWQVDVSEGCCDSDGWQYAFSFSAFKHDKGDKRSVPLWYRWVRRRKWVLVVHKGKDVGATEVQDESSVDLRKFLRRVSSRMLSSRTVGVDMALHPEWMPPEVEELSHVKGQLVDFPLDFLRDCDLQPLILPKNIFI</sequence>
<keyword evidence="7" id="KW-0472">Membrane</keyword>
<evidence type="ECO:0000256" key="6">
    <source>
        <dbReference type="PIRNR" id="PIRNR009376"/>
    </source>
</evidence>
<feature type="transmembrane region" description="Helical" evidence="7">
    <location>
        <begin position="208"/>
        <end position="229"/>
    </location>
</feature>
<keyword evidence="5" id="KW-0443">Lipid metabolism</keyword>
<dbReference type="VEuPathDB" id="FungiDB:H310_11286"/>
<dbReference type="STRING" id="157072.A0A024TP88"/>
<keyword evidence="2" id="KW-0677">Repeat</keyword>
<proteinExistence type="inferred from homology"/>
<dbReference type="InterPro" id="IPR016555">
    <property type="entry name" value="PLipase_D_euk"/>
</dbReference>
<evidence type="ECO:0000256" key="1">
    <source>
        <dbReference type="ARBA" id="ARBA00000798"/>
    </source>
</evidence>
<dbReference type="PROSITE" id="PS50035">
    <property type="entry name" value="PLD"/>
    <property type="match status" value="2"/>
</dbReference>
<dbReference type="Pfam" id="PF00614">
    <property type="entry name" value="PLDc"/>
    <property type="match status" value="2"/>
</dbReference>
<comment type="similarity">
    <text evidence="6">Belongs to the phospholipase D family.</text>
</comment>
<feature type="transmembrane region" description="Helical" evidence="7">
    <location>
        <begin position="241"/>
        <end position="265"/>
    </location>
</feature>
<name>A0A024TP88_9STRA</name>
<keyword evidence="7" id="KW-0812">Transmembrane</keyword>
<dbReference type="GeneID" id="20088336"/>
<dbReference type="OrthoDB" id="14911at2759"/>
<organism evidence="9">
    <name type="scientific">Aphanomyces invadans</name>
    <dbReference type="NCBI Taxonomy" id="157072"/>
    <lineage>
        <taxon>Eukaryota</taxon>
        <taxon>Sar</taxon>
        <taxon>Stramenopiles</taxon>
        <taxon>Oomycota</taxon>
        <taxon>Saprolegniomycetes</taxon>
        <taxon>Saprolegniales</taxon>
        <taxon>Verrucalvaceae</taxon>
        <taxon>Aphanomyces</taxon>
    </lineage>
</organism>
<dbReference type="GO" id="GO:0035556">
    <property type="term" value="P:intracellular signal transduction"/>
    <property type="evidence" value="ECO:0007669"/>
    <property type="project" value="InterPro"/>
</dbReference>
<dbReference type="InterPro" id="IPR015679">
    <property type="entry name" value="PLipase_D_fam"/>
</dbReference>
<dbReference type="GO" id="GO:0009395">
    <property type="term" value="P:phospholipid catabolic process"/>
    <property type="evidence" value="ECO:0007669"/>
    <property type="project" value="TreeGrafter"/>
</dbReference>
<dbReference type="eggNOG" id="KOG1329">
    <property type="taxonomic scope" value="Eukaryota"/>
</dbReference>
<dbReference type="GO" id="GO:0004630">
    <property type="term" value="F:phospholipase D activity"/>
    <property type="evidence" value="ECO:0007669"/>
    <property type="project" value="UniProtKB-UniRule"/>
</dbReference>
<dbReference type="FunFam" id="3.30.870.10:FF:000011">
    <property type="entry name" value="Phospholipase"/>
    <property type="match status" value="1"/>
</dbReference>